<feature type="transmembrane region" description="Helical" evidence="2">
    <location>
        <begin position="9"/>
        <end position="28"/>
    </location>
</feature>
<keyword evidence="4" id="KW-1185">Reference proteome</keyword>
<evidence type="ECO:0008006" key="5">
    <source>
        <dbReference type="Google" id="ProtNLM"/>
    </source>
</evidence>
<gene>
    <name evidence="3" type="ORF">E1294_08720</name>
</gene>
<keyword evidence="2" id="KW-1133">Transmembrane helix</keyword>
<evidence type="ECO:0000313" key="3">
    <source>
        <dbReference type="EMBL" id="TDD23347.1"/>
    </source>
</evidence>
<dbReference type="OrthoDB" id="3474225at2"/>
<reference evidence="3 4" key="1">
    <citation type="submission" date="2019-03" db="EMBL/GenBank/DDBJ databases">
        <title>Draft genome sequences of novel Actinobacteria.</title>
        <authorList>
            <person name="Sahin N."/>
            <person name="Ay H."/>
            <person name="Saygin H."/>
        </authorList>
    </citation>
    <scope>NUCLEOTIDE SEQUENCE [LARGE SCALE GENOMIC DNA]</scope>
    <source>
        <strain evidence="3 4">KC712</strain>
    </source>
</reference>
<evidence type="ECO:0000313" key="4">
    <source>
        <dbReference type="Proteomes" id="UP000294543"/>
    </source>
</evidence>
<dbReference type="AlphaFoldDB" id="A0A4V2YFI6"/>
<evidence type="ECO:0000256" key="1">
    <source>
        <dbReference type="SAM" id="MobiDB-lite"/>
    </source>
</evidence>
<protein>
    <recommendedName>
        <fullName evidence="5">Polysaccharide chain length determinant N-terminal domain-containing protein</fullName>
    </recommendedName>
</protein>
<dbReference type="RefSeq" id="WP_132506627.1">
    <property type="nucleotide sequence ID" value="NZ_SMKP01000018.1"/>
</dbReference>
<organism evidence="3 4">
    <name type="scientific">Nonomuraea diastatica</name>
    <dbReference type="NCBI Taxonomy" id="1848329"/>
    <lineage>
        <taxon>Bacteria</taxon>
        <taxon>Bacillati</taxon>
        <taxon>Actinomycetota</taxon>
        <taxon>Actinomycetes</taxon>
        <taxon>Streptosporangiales</taxon>
        <taxon>Streptosporangiaceae</taxon>
        <taxon>Nonomuraea</taxon>
    </lineage>
</organism>
<evidence type="ECO:0000256" key="2">
    <source>
        <dbReference type="SAM" id="Phobius"/>
    </source>
</evidence>
<dbReference type="Proteomes" id="UP000294543">
    <property type="component" value="Unassembled WGS sequence"/>
</dbReference>
<sequence>MGLARKKLIGPPVAVVAIGLALTAYFLVPSRYVSTASMVLTVPATGGTLETGPQRRPGLTNPLLQFNDALRTTAGILILSTNTPEVAAELGVTEDGPTVLTVNDGRTNPDLLGISTNGPFVYVEVESTSPAVVREVMRKARLRIRVELARRQTALGAPVSTHIAILDVMPASVPRLVVTDRLLGAASGGLFGVVAGLGVAYGVQRLRAARRAGEPGLREAPDPVTEPSRENGAAPSNGAPPDAVPPSAAPPNGARPHAEDLPASPVTAEEDTGPIPAIEREGDQLDSTT</sequence>
<feature type="region of interest" description="Disordered" evidence="1">
    <location>
        <begin position="211"/>
        <end position="289"/>
    </location>
</feature>
<comment type="caution">
    <text evidence="3">The sequence shown here is derived from an EMBL/GenBank/DDBJ whole genome shotgun (WGS) entry which is preliminary data.</text>
</comment>
<accession>A0A4V2YFI6</accession>
<keyword evidence="2" id="KW-0472">Membrane</keyword>
<dbReference type="EMBL" id="SMKP01000018">
    <property type="protein sequence ID" value="TDD23347.1"/>
    <property type="molecule type" value="Genomic_DNA"/>
</dbReference>
<keyword evidence="2" id="KW-0812">Transmembrane</keyword>
<name>A0A4V2YFI6_9ACTN</name>
<feature type="compositionally biased region" description="Basic and acidic residues" evidence="1">
    <location>
        <begin position="211"/>
        <end position="221"/>
    </location>
</feature>
<proteinExistence type="predicted"/>
<feature type="transmembrane region" description="Helical" evidence="2">
    <location>
        <begin position="182"/>
        <end position="203"/>
    </location>
</feature>